<evidence type="ECO:0000313" key="1">
    <source>
        <dbReference type="EMBL" id="OVE85039.1"/>
    </source>
</evidence>
<dbReference type="Pfam" id="PF04134">
    <property type="entry name" value="DCC1-like"/>
    <property type="match status" value="1"/>
</dbReference>
<proteinExistence type="predicted"/>
<protein>
    <submittedName>
        <fullName evidence="1">Thiol-disulfide oxidoreductase</fullName>
    </submittedName>
</protein>
<dbReference type="EMBL" id="MWPH01000002">
    <property type="protein sequence ID" value="OVE85039.1"/>
    <property type="molecule type" value="Genomic_DNA"/>
</dbReference>
<keyword evidence="2" id="KW-1185">Reference proteome</keyword>
<dbReference type="InterPro" id="IPR007263">
    <property type="entry name" value="DCC1-like"/>
</dbReference>
<organism evidence="1 2">
    <name type="scientific">Natronolimnobius baerhuensis</name>
    <dbReference type="NCBI Taxonomy" id="253108"/>
    <lineage>
        <taxon>Archaea</taxon>
        <taxon>Methanobacteriati</taxon>
        <taxon>Methanobacteriota</taxon>
        <taxon>Stenosarchaea group</taxon>
        <taxon>Halobacteria</taxon>
        <taxon>Halobacteriales</taxon>
        <taxon>Natrialbaceae</taxon>
        <taxon>Natronolimnobius</taxon>
    </lineage>
</organism>
<reference evidence="1 2" key="1">
    <citation type="submission" date="2017-02" db="EMBL/GenBank/DDBJ databases">
        <title>Natronthermophilus aegyptiacus gen. nov.,sp. nov., an aerobic, extremely halophilic alkalithermophilic archaeon isolated from the athalassohaline Wadi An Natrun, Egypt.</title>
        <authorList>
            <person name="Zhao B."/>
        </authorList>
    </citation>
    <scope>NUCLEOTIDE SEQUENCE [LARGE SCALE GENOMIC DNA]</scope>
    <source>
        <strain evidence="1 2">CGMCC 1.3597</strain>
    </source>
</reference>
<evidence type="ECO:0000313" key="2">
    <source>
        <dbReference type="Proteomes" id="UP000196084"/>
    </source>
</evidence>
<dbReference type="OrthoDB" id="195634at2157"/>
<name>A0A202E9Z4_9EURY</name>
<dbReference type="GO" id="GO:0015035">
    <property type="term" value="F:protein-disulfide reductase activity"/>
    <property type="evidence" value="ECO:0007669"/>
    <property type="project" value="InterPro"/>
</dbReference>
<gene>
    <name evidence="1" type="ORF">B2G88_11855</name>
</gene>
<dbReference type="RefSeq" id="WP_054862652.1">
    <property type="nucleotide sequence ID" value="NZ_MWPH01000002.1"/>
</dbReference>
<sequence length="133" mass="15581">MSDTDTVLVFDDDCGFCTWWAEYVDARSSIQLVGFSELSPELRERLPEHYEACSHLVTDDEVYSCGRSIEEAIARVDDHGPIRNSVDFFRNFEDYERLRETGYRWVADNRDKWGQVMSKTPPVRRESESESDR</sequence>
<comment type="caution">
    <text evidence="1">The sequence shown here is derived from an EMBL/GenBank/DDBJ whole genome shotgun (WGS) entry which is preliminary data.</text>
</comment>
<dbReference type="AlphaFoldDB" id="A0A202E9Z4"/>
<dbReference type="Proteomes" id="UP000196084">
    <property type="component" value="Unassembled WGS sequence"/>
</dbReference>
<accession>A0A202E9Z4</accession>